<evidence type="ECO:0000313" key="2">
    <source>
        <dbReference type="EMBL" id="SVD95144.1"/>
    </source>
</evidence>
<dbReference type="SUPFAM" id="SSF53850">
    <property type="entry name" value="Periplasmic binding protein-like II"/>
    <property type="match status" value="1"/>
</dbReference>
<organism evidence="2">
    <name type="scientific">marine metagenome</name>
    <dbReference type="NCBI Taxonomy" id="408172"/>
    <lineage>
        <taxon>unclassified sequences</taxon>
        <taxon>metagenomes</taxon>
        <taxon>ecological metagenomes</taxon>
    </lineage>
</organism>
<reference evidence="2" key="1">
    <citation type="submission" date="2018-05" db="EMBL/GenBank/DDBJ databases">
        <authorList>
            <person name="Lanie J.A."/>
            <person name="Ng W.-L."/>
            <person name="Kazmierczak K.M."/>
            <person name="Andrzejewski T.M."/>
            <person name="Davidsen T.M."/>
            <person name="Wayne K.J."/>
            <person name="Tettelin H."/>
            <person name="Glass J.I."/>
            <person name="Rusch D."/>
            <person name="Podicherti R."/>
            <person name="Tsui H.-C.T."/>
            <person name="Winkler M.E."/>
        </authorList>
    </citation>
    <scope>NUCLEOTIDE SEQUENCE</scope>
</reference>
<gene>
    <name evidence="2" type="ORF">METZ01_LOCUS447998</name>
</gene>
<dbReference type="EMBL" id="UINC01184092">
    <property type="protein sequence ID" value="SVD95144.1"/>
    <property type="molecule type" value="Genomic_DNA"/>
</dbReference>
<dbReference type="Gene3D" id="3.40.190.10">
    <property type="entry name" value="Periplasmic binding protein-like II"/>
    <property type="match status" value="2"/>
</dbReference>
<accession>A0A382ZI06</accession>
<dbReference type="AlphaFoldDB" id="A0A382ZI06"/>
<sequence>PGSNSSFQDWFTVFRLRNGDDVAVAWLDDMVANGARFYPKNRAIVEAVGRNEVTFGLVNHYYNFQEVAANGDAQRSANHGFRPGDDGGLMIIATAAILKESDDQDLANQLVAHVLSNAQQRYLTNSVYEYPLATGIDPSPVLPPIPSDSVGAVDIDDMAAEFRHTIEIIEASGILDQ</sequence>
<dbReference type="PANTHER" id="PTHR30006:SF24">
    <property type="entry name" value="SLL0237 PROTEIN"/>
    <property type="match status" value="1"/>
</dbReference>
<keyword evidence="1" id="KW-0732">Signal</keyword>
<feature type="non-terminal residue" evidence="2">
    <location>
        <position position="1"/>
    </location>
</feature>
<name>A0A382ZI06_9ZZZZ</name>
<dbReference type="PANTHER" id="PTHR30006">
    <property type="entry name" value="THIAMINE-BINDING PERIPLASMIC PROTEIN-RELATED"/>
    <property type="match status" value="1"/>
</dbReference>
<proteinExistence type="predicted"/>
<protein>
    <recommendedName>
        <fullName evidence="3">Iron ABC transporter substrate-binding protein</fullName>
    </recommendedName>
</protein>
<evidence type="ECO:0000256" key="1">
    <source>
        <dbReference type="ARBA" id="ARBA00022729"/>
    </source>
</evidence>
<evidence type="ECO:0008006" key="3">
    <source>
        <dbReference type="Google" id="ProtNLM"/>
    </source>
</evidence>